<evidence type="ECO:0000313" key="2">
    <source>
        <dbReference type="EMBL" id="CAE7229301.1"/>
    </source>
</evidence>
<evidence type="ECO:0000313" key="3">
    <source>
        <dbReference type="Proteomes" id="UP000604046"/>
    </source>
</evidence>
<comment type="caution">
    <text evidence="2">The sequence shown here is derived from an EMBL/GenBank/DDBJ whole genome shotgun (WGS) entry which is preliminary data.</text>
</comment>
<protein>
    <submittedName>
        <fullName evidence="2">Uncharacterized protein</fullName>
    </submittedName>
</protein>
<proteinExistence type="predicted"/>
<feature type="region of interest" description="Disordered" evidence="1">
    <location>
        <begin position="429"/>
        <end position="494"/>
    </location>
</feature>
<dbReference type="Proteomes" id="UP000604046">
    <property type="component" value="Unassembled WGS sequence"/>
</dbReference>
<keyword evidence="3" id="KW-1185">Reference proteome</keyword>
<feature type="compositionally biased region" description="Polar residues" evidence="1">
    <location>
        <begin position="456"/>
        <end position="475"/>
    </location>
</feature>
<reference evidence="2" key="1">
    <citation type="submission" date="2021-02" db="EMBL/GenBank/DDBJ databases">
        <authorList>
            <person name="Dougan E. K."/>
            <person name="Rhodes N."/>
            <person name="Thang M."/>
            <person name="Chan C."/>
        </authorList>
    </citation>
    <scope>NUCLEOTIDE SEQUENCE</scope>
</reference>
<accession>A0A812KH65</accession>
<evidence type="ECO:0000256" key="1">
    <source>
        <dbReference type="SAM" id="MobiDB-lite"/>
    </source>
</evidence>
<dbReference type="AlphaFoldDB" id="A0A812KH65"/>
<organism evidence="2 3">
    <name type="scientific">Symbiodinium natans</name>
    <dbReference type="NCBI Taxonomy" id="878477"/>
    <lineage>
        <taxon>Eukaryota</taxon>
        <taxon>Sar</taxon>
        <taxon>Alveolata</taxon>
        <taxon>Dinophyceae</taxon>
        <taxon>Suessiales</taxon>
        <taxon>Symbiodiniaceae</taxon>
        <taxon>Symbiodinium</taxon>
    </lineage>
</organism>
<gene>
    <name evidence="2" type="ORF">SNAT2548_LOCUS9208</name>
</gene>
<sequence>MAIPYLVAAFPQYDWVLIDHDMAFTGDWDLEELVALAPTWQRLQTLAMPSGQGATSANTVRELDPQAGGSTSDPYTRSPSAKVYVPSADPHVKLLLCTERNLDANGGFAVMTKVEGTARLFGTRSESAVLADPQAHLLLRGTPFYGATATSTLDFATAWMLLGRYVHVDAPEDWKEAFPGYAVWGMACYEQAFLPCVAALATLGWAPTLAESLWGTPDMKPLRAMAGSSDGEARWQVMPGLAISMPKHIPVYGPDAPPPAQWKWCFPHLTMSHRSLLLQLQATFVGSPEAGACRLVPHPACAYRHLPWHPLHPAWCKDFTRLPHMKGQFHGFTRCIDPLRRSKQKTTIFPDPPAGWTAGCMPSRTLASQSFDWPHGAKPTGNIRFLTNLAFAMAYFASCGEGYSAYLPSTQYLGDLQHQWSLPRQTTVPDGFRLQCGETSDDSPSTGSTGVPRSDGGQSDAPSWNQPSMDLSSANPEPVTAAPAHLRAEDLGCM</sequence>
<dbReference type="EMBL" id="CAJNDS010000706">
    <property type="protein sequence ID" value="CAE7229301.1"/>
    <property type="molecule type" value="Genomic_DNA"/>
</dbReference>
<name>A0A812KH65_9DINO</name>